<comment type="caution">
    <text evidence="1">The sequence shown here is derived from an EMBL/GenBank/DDBJ whole genome shotgun (WGS) entry which is preliminary data.</text>
</comment>
<evidence type="ECO:0000313" key="1">
    <source>
        <dbReference type="EMBL" id="EKS01868.1"/>
    </source>
</evidence>
<proteinExistence type="predicted"/>
<reference evidence="1 2" key="1">
    <citation type="journal article" date="2014" name="Int. J. Syst. Evol. Microbiol.">
        <title>Leptospira mayottensis sp. nov., a pathogenic species of the genus Leptospira isolated from humans.</title>
        <authorList>
            <person name="Bourhy P."/>
            <person name="Collet L."/>
            <person name="Brisse S."/>
            <person name="Picardeau M."/>
        </authorList>
    </citation>
    <scope>NUCLEOTIDE SEQUENCE [LARGE SCALE GENOMIC DNA]</scope>
    <source>
        <strain evidence="1 2">200901122</strain>
    </source>
</reference>
<accession>A0AA87T056</accession>
<protein>
    <submittedName>
        <fullName evidence="1">Uncharacterized protein</fullName>
    </submittedName>
</protein>
<sequence>MGNTIPFVLRNKILRCRFESDLFFFTDELAIDSSSYFVTLGIQWVIR</sequence>
<name>A0AA87T056_9LEPT</name>
<gene>
    <name evidence="1" type="ORF">LEP1GSC125_3922</name>
</gene>
<dbReference type="AlphaFoldDB" id="A0AA87T056"/>
<evidence type="ECO:0000313" key="2">
    <source>
        <dbReference type="Proteomes" id="UP000001343"/>
    </source>
</evidence>
<organism evidence="1 2">
    <name type="scientific">Leptospira mayottensis 200901122</name>
    <dbReference type="NCBI Taxonomy" id="1193010"/>
    <lineage>
        <taxon>Bacteria</taxon>
        <taxon>Pseudomonadati</taxon>
        <taxon>Spirochaetota</taxon>
        <taxon>Spirochaetia</taxon>
        <taxon>Leptospirales</taxon>
        <taxon>Leptospiraceae</taxon>
        <taxon>Leptospira</taxon>
    </lineage>
</organism>
<dbReference type="Proteomes" id="UP000001343">
    <property type="component" value="Unassembled WGS sequence"/>
</dbReference>
<dbReference type="EMBL" id="AKWM02000007">
    <property type="protein sequence ID" value="EKS01868.1"/>
    <property type="molecule type" value="Genomic_DNA"/>
</dbReference>